<reference evidence="5" key="1">
    <citation type="submission" date="2025-08" db="UniProtKB">
        <authorList>
            <consortium name="RefSeq"/>
        </authorList>
    </citation>
    <scope>IDENTIFICATION</scope>
    <source>
        <tissue evidence="5">Tentacle</tissue>
    </source>
</reference>
<keyword evidence="3" id="KW-0460">Magnesium</keyword>
<feature type="binding site" evidence="3">
    <location>
        <position position="337"/>
    </location>
    <ligand>
        <name>Mg(2+)</name>
        <dbReference type="ChEBI" id="CHEBI:18420"/>
        <label>1</label>
    </ligand>
</feature>
<dbReference type="InterPro" id="IPR050792">
    <property type="entry name" value="ADP-ribosylglycohydrolase"/>
</dbReference>
<dbReference type="InterPro" id="IPR003591">
    <property type="entry name" value="Leu-rich_rpt_typical-subtyp"/>
</dbReference>
<sequence>MGNLESVAKVNIGHLDGSCSRELDLSRALTYEQYQKHLSEDDPEALHEIPDDLVNIYSTSFYEKINLSCNCISVIPYELSTYLPHLVYLDLSYNRVSYLPESFGYLFHLQTLLINNNQLKELPDSFCYLIRLEKADLSHNQLSHLPNNIGHLPKLKSLNVSYNELVTLPASLGEATSLTLILAIFNKCKDPPQQICNQGSDMILAHFQKNCPSKPDKQTSSINKFPRIRGDVLLSAHSNPDTARVQYVQAQTNINATSRIKTPLRPPLDGTALPPDELVDKIVGCLYGAAIGDAIGLCTEFMLPDECRFHYEEQDLNYDCMIMDRHRSKWQKGDWTDTFDQTILLLETIISWAGVVDELEFAKVLLAWCKHGFPELGDSVGRGVRGTLAKVICEPTFTSDPHGTARSVWESFESPSNGAVMRTSVLGVTHFFDLAEISSNAIRICKTTHHDPRCVASCVALSSMVALILQGHHDLSDKTSLEELIDKAKERNESFLTEAHHQKDYNHYFKCETWDDLELCEPRMIDYTFKTVAAGLVGLRSMKDYRTTISELVMQGGHTTCNASVAGALLGCKYGYSKLPKQWVEGLLPKQVTWLNRKINSLLDMMALP</sequence>
<proteinExistence type="predicted"/>
<keyword evidence="1" id="KW-0433">Leucine-rich repeat</keyword>
<dbReference type="SMART" id="SM00364">
    <property type="entry name" value="LRR_BAC"/>
    <property type="match status" value="3"/>
</dbReference>
<organism evidence="4 5">
    <name type="scientific">Actinia tenebrosa</name>
    <name type="common">Australian red waratah sea anemone</name>
    <dbReference type="NCBI Taxonomy" id="6105"/>
    <lineage>
        <taxon>Eukaryota</taxon>
        <taxon>Metazoa</taxon>
        <taxon>Cnidaria</taxon>
        <taxon>Anthozoa</taxon>
        <taxon>Hexacorallia</taxon>
        <taxon>Actiniaria</taxon>
        <taxon>Actiniidae</taxon>
        <taxon>Actinia</taxon>
    </lineage>
</organism>
<dbReference type="InterPro" id="IPR001611">
    <property type="entry name" value="Leu-rich_rpt"/>
</dbReference>
<evidence type="ECO:0000313" key="4">
    <source>
        <dbReference type="Proteomes" id="UP000515163"/>
    </source>
</evidence>
<dbReference type="KEGG" id="aten:116299751"/>
<dbReference type="Proteomes" id="UP000515163">
    <property type="component" value="Unplaced"/>
</dbReference>
<dbReference type="PANTHER" id="PTHR16222:SF28">
    <property type="entry name" value="ADP-RIBOSYLGLYCOHYDROLASE"/>
    <property type="match status" value="1"/>
</dbReference>
<keyword evidence="3" id="KW-0479">Metal-binding</keyword>
<dbReference type="Pfam" id="PF03747">
    <property type="entry name" value="ADP_ribosyl_GH"/>
    <property type="match status" value="1"/>
</dbReference>
<dbReference type="PROSITE" id="PS51450">
    <property type="entry name" value="LRR"/>
    <property type="match status" value="2"/>
</dbReference>
<dbReference type="InParanoid" id="A0A6P8IAT9"/>
<dbReference type="InterPro" id="IPR036705">
    <property type="entry name" value="Ribosyl_crysJ1_sf"/>
</dbReference>
<dbReference type="GO" id="GO:0046872">
    <property type="term" value="F:metal ion binding"/>
    <property type="evidence" value="ECO:0007669"/>
    <property type="project" value="UniProtKB-KW"/>
</dbReference>
<dbReference type="InterPro" id="IPR005502">
    <property type="entry name" value="Ribosyl_crysJ1"/>
</dbReference>
<keyword evidence="4" id="KW-1185">Reference proteome</keyword>
<dbReference type="AlphaFoldDB" id="A0A6P8IAT9"/>
<dbReference type="SUPFAM" id="SSF101478">
    <property type="entry name" value="ADP-ribosylglycohydrolase"/>
    <property type="match status" value="1"/>
</dbReference>
<dbReference type="Gene3D" id="1.10.4080.10">
    <property type="entry name" value="ADP-ribosylation/Crystallin J1"/>
    <property type="match status" value="1"/>
</dbReference>
<dbReference type="SUPFAM" id="SSF52058">
    <property type="entry name" value="L domain-like"/>
    <property type="match status" value="1"/>
</dbReference>
<gene>
    <name evidence="5" type="primary">LOC116299751</name>
</gene>
<comment type="cofactor">
    <cofactor evidence="3">
        <name>Mg(2+)</name>
        <dbReference type="ChEBI" id="CHEBI:18420"/>
    </cofactor>
    <text evidence="3">Binds 2 magnesium ions per subunit.</text>
</comment>
<dbReference type="InterPro" id="IPR032675">
    <property type="entry name" value="LRR_dom_sf"/>
</dbReference>
<dbReference type="RefSeq" id="XP_031564336.1">
    <property type="nucleotide sequence ID" value="XM_031708476.1"/>
</dbReference>
<dbReference type="Pfam" id="PF00560">
    <property type="entry name" value="LRR_1"/>
    <property type="match status" value="1"/>
</dbReference>
<dbReference type="PANTHER" id="PTHR16222">
    <property type="entry name" value="ADP-RIBOSYLGLYCOHYDROLASE"/>
    <property type="match status" value="1"/>
</dbReference>
<keyword evidence="2" id="KW-0677">Repeat</keyword>
<evidence type="ECO:0000256" key="2">
    <source>
        <dbReference type="ARBA" id="ARBA00022737"/>
    </source>
</evidence>
<dbReference type="Gene3D" id="3.80.10.10">
    <property type="entry name" value="Ribonuclease Inhibitor"/>
    <property type="match status" value="1"/>
</dbReference>
<accession>A0A6P8IAT9</accession>
<evidence type="ECO:0000256" key="3">
    <source>
        <dbReference type="PIRSR" id="PIRSR605502-1"/>
    </source>
</evidence>
<protein>
    <submittedName>
        <fullName evidence="5">Uncharacterized protein LOC116299751</fullName>
    </submittedName>
</protein>
<evidence type="ECO:0000313" key="5">
    <source>
        <dbReference type="RefSeq" id="XP_031564336.1"/>
    </source>
</evidence>
<feature type="binding site" evidence="3">
    <location>
        <position position="336"/>
    </location>
    <ligand>
        <name>Mg(2+)</name>
        <dbReference type="ChEBI" id="CHEBI:18420"/>
        <label>1</label>
    </ligand>
</feature>
<dbReference type="GeneID" id="116299751"/>
<dbReference type="Pfam" id="PF13855">
    <property type="entry name" value="LRR_8"/>
    <property type="match status" value="1"/>
</dbReference>
<name>A0A6P8IAT9_ACTTE</name>
<dbReference type="OrthoDB" id="2021138at2759"/>
<dbReference type="SMART" id="SM00369">
    <property type="entry name" value="LRR_TYP"/>
    <property type="match status" value="4"/>
</dbReference>
<evidence type="ECO:0000256" key="1">
    <source>
        <dbReference type="ARBA" id="ARBA00022614"/>
    </source>
</evidence>